<dbReference type="Proteomes" id="UP001556367">
    <property type="component" value="Unassembled WGS sequence"/>
</dbReference>
<sequence length="281" mass="30314">MSTHEDYAPDSSGWSASLYNKVAPFVYSSSSTAAVLALLAAQPGERIIDFGCGSGEVTLEIEKVVSGTASGIVVGVDSSQSMVDKASSIGLKHAFVADIQALTREDTLAQLVGTAPNDPGFDAIFSNAALHWCKRSPQGVIESARQLLKPGGRFVAEMGGFLNCVGVRSALYVVLKNRGYDPVIMDPWFFPSVEEYSSLLRAAGFQVTHISLNPRFTPLPEGLHAWLRLFARNSFLSSLNDTEADEVLAEVTSMCAVDCQDSQGGWALMYMRLRFCTILQS</sequence>
<accession>A0ABR3JY40</accession>
<dbReference type="SUPFAM" id="SSF53335">
    <property type="entry name" value="S-adenosyl-L-methionine-dependent methyltransferases"/>
    <property type="match status" value="1"/>
</dbReference>
<evidence type="ECO:0008006" key="3">
    <source>
        <dbReference type="Google" id="ProtNLM"/>
    </source>
</evidence>
<reference evidence="2" key="1">
    <citation type="submission" date="2024-06" db="EMBL/GenBank/DDBJ databases">
        <title>Multi-omics analyses provide insights into the biosynthesis of the anticancer antibiotic pleurotin in Hohenbuehelia grisea.</title>
        <authorList>
            <person name="Weaver J.A."/>
            <person name="Alberti F."/>
        </authorList>
    </citation>
    <scope>NUCLEOTIDE SEQUENCE [LARGE SCALE GENOMIC DNA]</scope>
    <source>
        <strain evidence="2">T-177</strain>
    </source>
</reference>
<comment type="caution">
    <text evidence="1">The sequence shown here is derived from an EMBL/GenBank/DDBJ whole genome shotgun (WGS) entry which is preliminary data.</text>
</comment>
<dbReference type="PANTHER" id="PTHR43861:SF1">
    <property type="entry name" value="TRANS-ACONITATE 2-METHYLTRANSFERASE"/>
    <property type="match status" value="1"/>
</dbReference>
<dbReference type="Gene3D" id="3.40.50.150">
    <property type="entry name" value="Vaccinia Virus protein VP39"/>
    <property type="match status" value="1"/>
</dbReference>
<evidence type="ECO:0000313" key="2">
    <source>
        <dbReference type="Proteomes" id="UP001556367"/>
    </source>
</evidence>
<name>A0ABR3JY40_9AGAR</name>
<dbReference type="Pfam" id="PF13489">
    <property type="entry name" value="Methyltransf_23"/>
    <property type="match status" value="1"/>
</dbReference>
<keyword evidence="2" id="KW-1185">Reference proteome</keyword>
<proteinExistence type="predicted"/>
<evidence type="ECO:0000313" key="1">
    <source>
        <dbReference type="EMBL" id="KAL0960858.1"/>
    </source>
</evidence>
<organism evidence="1 2">
    <name type="scientific">Hohenbuehelia grisea</name>
    <dbReference type="NCBI Taxonomy" id="104357"/>
    <lineage>
        <taxon>Eukaryota</taxon>
        <taxon>Fungi</taxon>
        <taxon>Dikarya</taxon>
        <taxon>Basidiomycota</taxon>
        <taxon>Agaricomycotina</taxon>
        <taxon>Agaricomycetes</taxon>
        <taxon>Agaricomycetidae</taxon>
        <taxon>Agaricales</taxon>
        <taxon>Pleurotineae</taxon>
        <taxon>Pleurotaceae</taxon>
        <taxon>Hohenbuehelia</taxon>
    </lineage>
</organism>
<protein>
    <recommendedName>
        <fullName evidence="3">S-adenosyl-L-methionine-dependent methyltransferase</fullName>
    </recommendedName>
</protein>
<dbReference type="EMBL" id="JASNQZ010000001">
    <property type="protein sequence ID" value="KAL0960858.1"/>
    <property type="molecule type" value="Genomic_DNA"/>
</dbReference>
<dbReference type="PANTHER" id="PTHR43861">
    <property type="entry name" value="TRANS-ACONITATE 2-METHYLTRANSFERASE-RELATED"/>
    <property type="match status" value="1"/>
</dbReference>
<gene>
    <name evidence="1" type="ORF">HGRIS_005874</name>
</gene>
<dbReference type="InterPro" id="IPR029063">
    <property type="entry name" value="SAM-dependent_MTases_sf"/>
</dbReference>
<dbReference type="CDD" id="cd02440">
    <property type="entry name" value="AdoMet_MTases"/>
    <property type="match status" value="1"/>
</dbReference>